<evidence type="ECO:0000313" key="2">
    <source>
        <dbReference type="EMBL" id="CAH1224265.1"/>
    </source>
</evidence>
<dbReference type="AlphaFoldDB" id="A0A9P0DR38"/>
<keyword evidence="3" id="KW-1185">Reference proteome</keyword>
<protein>
    <recommendedName>
        <fullName evidence="4">BESS domain-containing protein</fullName>
    </recommendedName>
</protein>
<accession>A0A9P0DR38</accession>
<feature type="region of interest" description="Disordered" evidence="1">
    <location>
        <begin position="247"/>
        <end position="270"/>
    </location>
</feature>
<gene>
    <name evidence="2" type="ORF">DIABBA_LOCUS70</name>
</gene>
<name>A0A9P0DR38_DIABA</name>
<reference evidence="2" key="1">
    <citation type="submission" date="2022-01" db="EMBL/GenBank/DDBJ databases">
        <authorList>
            <person name="King R."/>
        </authorList>
    </citation>
    <scope>NUCLEOTIDE SEQUENCE</scope>
</reference>
<evidence type="ECO:0008006" key="4">
    <source>
        <dbReference type="Google" id="ProtNLM"/>
    </source>
</evidence>
<evidence type="ECO:0000313" key="3">
    <source>
        <dbReference type="Proteomes" id="UP001153709"/>
    </source>
</evidence>
<dbReference type="EMBL" id="CAKJVB030000003">
    <property type="protein sequence ID" value="CAH1224265.1"/>
    <property type="molecule type" value="Genomic_DNA"/>
</dbReference>
<dbReference type="OrthoDB" id="8115787at2759"/>
<sequence length="310" mass="34557">MEVKIKIKEEFVEGHLKYIKSQLCLTTNLENLKSEPENNSGSTRSKINAKQCELAEIKEGFFEGNPRYIQSQLSSSTNLGDFGNKPRDNSGMEIKNAIKEGLFEGDPKYIESQISTSTYLEDLKNESEDNSATQDTLESQETVKAQETVQRTQDKFATLAHTSRIRKKRGADDEKLDAAFAVLTKVAKAQEDSDCSEYTIFGKLVASKLKKYSNATASIVQEKIMAVLFQADRGTFEQYIQSPTSSVHSNNSSISTYSNPIPHSSESQFSPQSFQTIPYSTPTYIQSQANDSNIISPTMFSIDMPSLDLN</sequence>
<evidence type="ECO:0000256" key="1">
    <source>
        <dbReference type="SAM" id="MobiDB-lite"/>
    </source>
</evidence>
<dbReference type="Proteomes" id="UP001153709">
    <property type="component" value="Unassembled WGS sequence"/>
</dbReference>
<proteinExistence type="predicted"/>
<comment type="caution">
    <text evidence="2">The sequence shown here is derived from an EMBL/GenBank/DDBJ whole genome shotgun (WGS) entry which is preliminary data.</text>
</comment>
<organism evidence="2 3">
    <name type="scientific">Diabrotica balteata</name>
    <name type="common">Banded cucumber beetle</name>
    <dbReference type="NCBI Taxonomy" id="107213"/>
    <lineage>
        <taxon>Eukaryota</taxon>
        <taxon>Metazoa</taxon>
        <taxon>Ecdysozoa</taxon>
        <taxon>Arthropoda</taxon>
        <taxon>Hexapoda</taxon>
        <taxon>Insecta</taxon>
        <taxon>Pterygota</taxon>
        <taxon>Neoptera</taxon>
        <taxon>Endopterygota</taxon>
        <taxon>Coleoptera</taxon>
        <taxon>Polyphaga</taxon>
        <taxon>Cucujiformia</taxon>
        <taxon>Chrysomeloidea</taxon>
        <taxon>Chrysomelidae</taxon>
        <taxon>Galerucinae</taxon>
        <taxon>Diabroticina</taxon>
        <taxon>Diabroticites</taxon>
        <taxon>Diabrotica</taxon>
    </lineage>
</organism>